<dbReference type="InterPro" id="IPR021309">
    <property type="entry name" value="YgaP-like_TM"/>
</dbReference>
<accession>A0AAE3IVT1</accession>
<evidence type="ECO:0000313" key="3">
    <source>
        <dbReference type="EMBL" id="MCU9614301.1"/>
    </source>
</evidence>
<organism evidence="3 4">
    <name type="scientific">Perspicuibacillus lycopersici</name>
    <dbReference type="NCBI Taxonomy" id="1325689"/>
    <lineage>
        <taxon>Bacteria</taxon>
        <taxon>Bacillati</taxon>
        <taxon>Bacillota</taxon>
        <taxon>Bacilli</taxon>
        <taxon>Bacillales</taxon>
        <taxon>Bacillaceae</taxon>
        <taxon>Perspicuibacillus</taxon>
    </lineage>
</organism>
<feature type="compositionally biased region" description="Polar residues" evidence="1">
    <location>
        <begin position="93"/>
        <end position="115"/>
    </location>
</feature>
<dbReference type="Pfam" id="PF11127">
    <property type="entry name" value="YgaP-like_TM"/>
    <property type="match status" value="1"/>
</dbReference>
<comment type="caution">
    <text evidence="3">The sequence shown here is derived from an EMBL/GenBank/DDBJ whole genome shotgun (WGS) entry which is preliminary data.</text>
</comment>
<name>A0AAE3IVT1_9BACI</name>
<evidence type="ECO:0000313" key="4">
    <source>
        <dbReference type="Proteomes" id="UP001209318"/>
    </source>
</evidence>
<feature type="domain" description="Inner membrane protein YgaP-like transmembrane" evidence="2">
    <location>
        <begin position="4"/>
        <end position="64"/>
    </location>
</feature>
<protein>
    <submittedName>
        <fullName evidence="3">DUF2892 domain-containing protein</fullName>
    </submittedName>
</protein>
<evidence type="ECO:0000256" key="1">
    <source>
        <dbReference type="SAM" id="MobiDB-lite"/>
    </source>
</evidence>
<dbReference type="Proteomes" id="UP001209318">
    <property type="component" value="Unassembled WGS sequence"/>
</dbReference>
<reference evidence="3" key="1">
    <citation type="submission" date="2022-10" db="EMBL/GenBank/DDBJ databases">
        <title>Description of Fervidibacillus gen. nov. in the family Fervidibacillaceae fam. nov. with two species, Fervidibacillus albus sp. nov., and Fervidibacillus halotolerans sp. nov., isolated from tidal flat sediments.</title>
        <authorList>
            <person name="Kwon K.K."/>
            <person name="Yang S.-H."/>
        </authorList>
    </citation>
    <scope>NUCLEOTIDE SEQUENCE</scope>
    <source>
        <strain evidence="3">JCM 19140</strain>
    </source>
</reference>
<dbReference type="RefSeq" id="WP_263073580.1">
    <property type="nucleotide sequence ID" value="NZ_JAOUSF010000004.1"/>
</dbReference>
<keyword evidence="4" id="KW-1185">Reference proteome</keyword>
<dbReference type="EMBL" id="JAOUSF010000004">
    <property type="protein sequence ID" value="MCU9614301.1"/>
    <property type="molecule type" value="Genomic_DNA"/>
</dbReference>
<gene>
    <name evidence="3" type="ORF">OEV98_12200</name>
</gene>
<evidence type="ECO:0000259" key="2">
    <source>
        <dbReference type="Pfam" id="PF11127"/>
    </source>
</evidence>
<dbReference type="AlphaFoldDB" id="A0AAE3IVT1"/>
<feature type="region of interest" description="Disordered" evidence="1">
    <location>
        <begin position="93"/>
        <end position="130"/>
    </location>
</feature>
<sequence length="130" mass="14425">MNVKPNIGIVNALIRITAGLTLLSWCTAKLVKKPWRSSYIFLAAMGAMKVAEGIVRYCPVTEAVQNYTQNHENKENKPQLKQLIDTFVSKQANDSLDQDSSNASKSPSQNYASTDDSQKNKDFTPSESLQ</sequence>
<proteinExistence type="predicted"/>